<evidence type="ECO:0000313" key="1">
    <source>
        <dbReference type="EMBL" id="MEN3322675.1"/>
    </source>
</evidence>
<reference evidence="1 2" key="1">
    <citation type="submission" date="2024-01" db="EMBL/GenBank/DDBJ databases">
        <title>Mariniflexile litorale sp. nov., isolated from the shallow sediments of the Sea of Japan.</title>
        <authorList>
            <person name="Romanenko L."/>
            <person name="Bystritskaya E."/>
            <person name="Isaeva M."/>
        </authorList>
    </citation>
    <scope>NUCLEOTIDE SEQUENCE [LARGE SCALE GENOMIC DNA]</scope>
    <source>
        <strain evidence="1 2">KCTC 32427</strain>
    </source>
</reference>
<proteinExistence type="predicted"/>
<comment type="caution">
    <text evidence="1">The sequence shown here is derived from an EMBL/GenBank/DDBJ whole genome shotgun (WGS) entry which is preliminary data.</text>
</comment>
<evidence type="ECO:0000313" key="2">
    <source>
        <dbReference type="Proteomes" id="UP001416393"/>
    </source>
</evidence>
<dbReference type="Proteomes" id="UP001416393">
    <property type="component" value="Unassembled WGS sequence"/>
</dbReference>
<gene>
    <name evidence="1" type="ORF">VP395_02975</name>
</gene>
<organism evidence="1 2">
    <name type="scientific">Mariniflexile soesokkakense</name>
    <dbReference type="NCBI Taxonomy" id="1343160"/>
    <lineage>
        <taxon>Bacteria</taxon>
        <taxon>Pseudomonadati</taxon>
        <taxon>Bacteroidota</taxon>
        <taxon>Flavobacteriia</taxon>
        <taxon>Flavobacteriales</taxon>
        <taxon>Flavobacteriaceae</taxon>
        <taxon>Mariniflexile</taxon>
    </lineage>
</organism>
<keyword evidence="2" id="KW-1185">Reference proteome</keyword>
<dbReference type="EMBL" id="JAZHYP010000001">
    <property type="protein sequence ID" value="MEN3322675.1"/>
    <property type="molecule type" value="Genomic_DNA"/>
</dbReference>
<accession>A0ABV0A9V6</accession>
<sequence>MIGFLIRKVFCKNLASELTEIKLTENGFSISEPFEANTKSFHWNEIKDVRFSENNKEVIIEKSYKKIILKKNNIGWYDFIQNVPSNFTDFDFDYIKDLMDSLKPCEVCGIVAVRENECIVCETIAWNNEMTESKIEYLKLKQSEFYSDQIKNRKEIKKVAEPEHGFKADKNWKLHI</sequence>
<name>A0ABV0A9V6_9FLAO</name>
<dbReference type="RefSeq" id="WP_346240218.1">
    <property type="nucleotide sequence ID" value="NZ_JAZHYP010000001.1"/>
</dbReference>
<protein>
    <submittedName>
        <fullName evidence="1">Uncharacterized protein</fullName>
    </submittedName>
</protein>